<sequence>MDFIKGLLSLKVAQKYLNGIYKLYAALEIIVSDQDKVFVSQFWKELFKRLGIKLHLSITYHLESDGCLEDT</sequence>
<evidence type="ECO:0000313" key="2">
    <source>
        <dbReference type="EMBL" id="KAA3481681.1"/>
    </source>
</evidence>
<evidence type="ECO:0000313" key="3">
    <source>
        <dbReference type="Proteomes" id="UP000325315"/>
    </source>
</evidence>
<proteinExistence type="predicted"/>
<name>A0A5B6WIF8_9ROSI</name>
<dbReference type="AlphaFoldDB" id="A0A5B6WIF8"/>
<dbReference type="Gene3D" id="3.30.420.10">
    <property type="entry name" value="Ribonuclease H-like superfamily/Ribonuclease H"/>
    <property type="match status" value="1"/>
</dbReference>
<evidence type="ECO:0000259" key="1">
    <source>
        <dbReference type="PROSITE" id="PS50994"/>
    </source>
</evidence>
<accession>A0A5B6WIF8</accession>
<dbReference type="GO" id="GO:0003964">
    <property type="term" value="F:RNA-directed DNA polymerase activity"/>
    <property type="evidence" value="ECO:0007669"/>
    <property type="project" value="UniProtKB-KW"/>
</dbReference>
<feature type="domain" description="Integrase catalytic" evidence="1">
    <location>
        <begin position="1"/>
        <end position="71"/>
    </location>
</feature>
<keyword evidence="2" id="KW-0695">RNA-directed DNA polymerase</keyword>
<dbReference type="EMBL" id="SMMG02000003">
    <property type="protein sequence ID" value="KAA3481681.1"/>
    <property type="molecule type" value="Genomic_DNA"/>
</dbReference>
<comment type="caution">
    <text evidence="2">The sequence shown here is derived from an EMBL/GenBank/DDBJ whole genome shotgun (WGS) entry which is preliminary data.</text>
</comment>
<dbReference type="SUPFAM" id="SSF53098">
    <property type="entry name" value="Ribonuclease H-like"/>
    <property type="match status" value="1"/>
</dbReference>
<dbReference type="GO" id="GO:0015074">
    <property type="term" value="P:DNA integration"/>
    <property type="evidence" value="ECO:0007669"/>
    <property type="project" value="InterPro"/>
</dbReference>
<dbReference type="InterPro" id="IPR012337">
    <property type="entry name" value="RNaseH-like_sf"/>
</dbReference>
<protein>
    <submittedName>
        <fullName evidence="2">Reverse transcriptase</fullName>
    </submittedName>
</protein>
<dbReference type="InterPro" id="IPR001584">
    <property type="entry name" value="Integrase_cat-core"/>
</dbReference>
<dbReference type="PROSITE" id="PS50994">
    <property type="entry name" value="INTEGRASE"/>
    <property type="match status" value="1"/>
</dbReference>
<dbReference type="Proteomes" id="UP000325315">
    <property type="component" value="Unassembled WGS sequence"/>
</dbReference>
<keyword evidence="2" id="KW-0808">Transferase</keyword>
<dbReference type="GO" id="GO:0003676">
    <property type="term" value="F:nucleic acid binding"/>
    <property type="evidence" value="ECO:0007669"/>
    <property type="project" value="InterPro"/>
</dbReference>
<organism evidence="2 3">
    <name type="scientific">Gossypium australe</name>
    <dbReference type="NCBI Taxonomy" id="47621"/>
    <lineage>
        <taxon>Eukaryota</taxon>
        <taxon>Viridiplantae</taxon>
        <taxon>Streptophyta</taxon>
        <taxon>Embryophyta</taxon>
        <taxon>Tracheophyta</taxon>
        <taxon>Spermatophyta</taxon>
        <taxon>Magnoliopsida</taxon>
        <taxon>eudicotyledons</taxon>
        <taxon>Gunneridae</taxon>
        <taxon>Pentapetalae</taxon>
        <taxon>rosids</taxon>
        <taxon>malvids</taxon>
        <taxon>Malvales</taxon>
        <taxon>Malvaceae</taxon>
        <taxon>Malvoideae</taxon>
        <taxon>Gossypium</taxon>
    </lineage>
</organism>
<reference evidence="3" key="1">
    <citation type="journal article" date="2019" name="Plant Biotechnol. J.">
        <title>Genome sequencing of the Australian wild diploid species Gossypium australe highlights disease resistance and delayed gland morphogenesis.</title>
        <authorList>
            <person name="Cai Y."/>
            <person name="Cai X."/>
            <person name="Wang Q."/>
            <person name="Wang P."/>
            <person name="Zhang Y."/>
            <person name="Cai C."/>
            <person name="Xu Y."/>
            <person name="Wang K."/>
            <person name="Zhou Z."/>
            <person name="Wang C."/>
            <person name="Geng S."/>
            <person name="Li B."/>
            <person name="Dong Q."/>
            <person name="Hou Y."/>
            <person name="Wang H."/>
            <person name="Ai P."/>
            <person name="Liu Z."/>
            <person name="Yi F."/>
            <person name="Sun M."/>
            <person name="An G."/>
            <person name="Cheng J."/>
            <person name="Zhang Y."/>
            <person name="Shi Q."/>
            <person name="Xie Y."/>
            <person name="Shi X."/>
            <person name="Chang Y."/>
            <person name="Huang F."/>
            <person name="Chen Y."/>
            <person name="Hong S."/>
            <person name="Mi L."/>
            <person name="Sun Q."/>
            <person name="Zhang L."/>
            <person name="Zhou B."/>
            <person name="Peng R."/>
            <person name="Zhang X."/>
            <person name="Liu F."/>
        </authorList>
    </citation>
    <scope>NUCLEOTIDE SEQUENCE [LARGE SCALE GENOMIC DNA]</scope>
    <source>
        <strain evidence="3">cv. PA1801</strain>
    </source>
</reference>
<dbReference type="InterPro" id="IPR036397">
    <property type="entry name" value="RNaseH_sf"/>
</dbReference>
<keyword evidence="2" id="KW-0548">Nucleotidyltransferase</keyword>
<keyword evidence="3" id="KW-1185">Reference proteome</keyword>
<gene>
    <name evidence="2" type="ORF">EPI10_022027</name>
</gene>